<dbReference type="EMBL" id="LNNH01000025">
    <property type="protein sequence ID" value="KWW17982.1"/>
    <property type="molecule type" value="Genomic_DNA"/>
</dbReference>
<keyword evidence="3" id="KW-1185">Reference proteome</keyword>
<gene>
    <name evidence="2" type="ORF">AS888_20965</name>
</gene>
<feature type="compositionally biased region" description="Basic and acidic residues" evidence="1">
    <location>
        <begin position="1"/>
        <end position="12"/>
    </location>
</feature>
<organism evidence="2 3">
    <name type="scientific">Peribacillus simplex</name>
    <dbReference type="NCBI Taxonomy" id="1478"/>
    <lineage>
        <taxon>Bacteria</taxon>
        <taxon>Bacillati</taxon>
        <taxon>Bacillota</taxon>
        <taxon>Bacilli</taxon>
        <taxon>Bacillales</taxon>
        <taxon>Bacillaceae</taxon>
        <taxon>Peribacillus</taxon>
    </lineage>
</organism>
<evidence type="ECO:0000256" key="1">
    <source>
        <dbReference type="SAM" id="MobiDB-lite"/>
    </source>
</evidence>
<comment type="caution">
    <text evidence="2">The sequence shown here is derived from an EMBL/GenBank/DDBJ whole genome shotgun (WGS) entry which is preliminary data.</text>
</comment>
<name>A0A109MXD7_9BACI</name>
<feature type="compositionally biased region" description="Basic and acidic residues" evidence="1">
    <location>
        <begin position="25"/>
        <end position="40"/>
    </location>
</feature>
<accession>A0A109MXD7</accession>
<feature type="region of interest" description="Disordered" evidence="1">
    <location>
        <begin position="1"/>
        <end position="40"/>
    </location>
</feature>
<evidence type="ECO:0000313" key="2">
    <source>
        <dbReference type="EMBL" id="KWW17982.1"/>
    </source>
</evidence>
<dbReference type="Proteomes" id="UP000064189">
    <property type="component" value="Unassembled WGS sequence"/>
</dbReference>
<reference evidence="2 3" key="1">
    <citation type="submission" date="2015-11" db="EMBL/GenBank/DDBJ databases">
        <title>Genome Sequence of Bacillus simplex strain VanAntwerpen2.</title>
        <authorList>
            <person name="Couger M.B."/>
        </authorList>
    </citation>
    <scope>NUCLEOTIDE SEQUENCE [LARGE SCALE GENOMIC DNA]</scope>
    <source>
        <strain evidence="2 3">VanAntwerpen02</strain>
    </source>
</reference>
<dbReference type="RefSeq" id="WP_061142623.1">
    <property type="nucleotide sequence ID" value="NZ_LNNH01000025.1"/>
</dbReference>
<evidence type="ECO:0000313" key="3">
    <source>
        <dbReference type="Proteomes" id="UP000064189"/>
    </source>
</evidence>
<protein>
    <submittedName>
        <fullName evidence="2">Uncharacterized protein</fullName>
    </submittedName>
</protein>
<dbReference type="AlphaFoldDB" id="A0A109MXD7"/>
<proteinExistence type="predicted"/>
<sequence>MKFADHLSKSDIQKFNQLRKGSKQRKSESKPKRKKELSFKDVEELMGMNRDTYRRVGGSVRRK</sequence>